<dbReference type="PANTHER" id="PTHR44688">
    <property type="entry name" value="DNA-BINDING TRANSCRIPTIONAL ACTIVATOR DEVR_DOSR"/>
    <property type="match status" value="1"/>
</dbReference>
<dbReference type="InterPro" id="IPR016032">
    <property type="entry name" value="Sig_transdc_resp-reg_C-effctor"/>
</dbReference>
<proteinExistence type="predicted"/>
<keyword evidence="4" id="KW-0238">DNA-binding</keyword>
<reference evidence="9 10" key="1">
    <citation type="submission" date="2019-10" db="EMBL/GenBank/DDBJ databases">
        <title>Genome diversity of Sutterella seckii.</title>
        <authorList>
            <person name="Chaplin A.V."/>
            <person name="Sokolova S.R."/>
            <person name="Mosin K.A."/>
            <person name="Ivanova E.L."/>
            <person name="Kochetkova T.O."/>
            <person name="Goltsov A.Y."/>
            <person name="Trofimov D.Y."/>
            <person name="Efimov B.A."/>
        </authorList>
    </citation>
    <scope>NUCLEOTIDE SEQUENCE [LARGE SCALE GENOMIC DNA]</scope>
    <source>
        <strain evidence="9 10">ASD3426</strain>
    </source>
</reference>
<keyword evidence="5" id="KW-0804">Transcription</keyword>
<accession>A0AAI9SBX6</accession>
<dbReference type="InterPro" id="IPR001789">
    <property type="entry name" value="Sig_transdc_resp-reg_receiver"/>
</dbReference>
<dbReference type="EMBL" id="WEHW01000015">
    <property type="protein sequence ID" value="KAB7651424.1"/>
    <property type="molecule type" value="Genomic_DNA"/>
</dbReference>
<dbReference type="PRINTS" id="PR00038">
    <property type="entry name" value="HTHLUXR"/>
</dbReference>
<dbReference type="GO" id="GO:0000160">
    <property type="term" value="P:phosphorelay signal transduction system"/>
    <property type="evidence" value="ECO:0007669"/>
    <property type="project" value="UniProtKB-KW"/>
</dbReference>
<feature type="modified residue" description="4-aspartylphosphate" evidence="6">
    <location>
        <position position="59"/>
    </location>
</feature>
<comment type="caution">
    <text evidence="9">The sequence shown here is derived from an EMBL/GenBank/DDBJ whole genome shotgun (WGS) entry which is preliminary data.</text>
</comment>
<keyword evidence="2" id="KW-0902">Two-component regulatory system</keyword>
<dbReference type="Pfam" id="PF00196">
    <property type="entry name" value="GerE"/>
    <property type="match status" value="1"/>
</dbReference>
<feature type="domain" description="HTH luxR-type" evidence="7">
    <location>
        <begin position="140"/>
        <end position="205"/>
    </location>
</feature>
<dbReference type="InterPro" id="IPR000792">
    <property type="entry name" value="Tscrpt_reg_LuxR_C"/>
</dbReference>
<keyword evidence="1 6" id="KW-0597">Phosphoprotein</keyword>
<dbReference type="CDD" id="cd17537">
    <property type="entry name" value="REC_FixJ"/>
    <property type="match status" value="1"/>
</dbReference>
<feature type="domain" description="Response regulatory" evidence="8">
    <location>
        <begin position="10"/>
        <end position="124"/>
    </location>
</feature>
<dbReference type="Pfam" id="PF00072">
    <property type="entry name" value="Response_reg"/>
    <property type="match status" value="1"/>
</dbReference>
<dbReference type="PROSITE" id="PS50110">
    <property type="entry name" value="RESPONSE_REGULATORY"/>
    <property type="match status" value="1"/>
</dbReference>
<dbReference type="FunFam" id="3.40.50.2300:FF:000018">
    <property type="entry name" value="DNA-binding transcriptional regulator NtrC"/>
    <property type="match status" value="1"/>
</dbReference>
<evidence type="ECO:0000256" key="4">
    <source>
        <dbReference type="ARBA" id="ARBA00023125"/>
    </source>
</evidence>
<evidence type="ECO:0000313" key="9">
    <source>
        <dbReference type="EMBL" id="KAB7651424.1"/>
    </source>
</evidence>
<dbReference type="SMART" id="SM00448">
    <property type="entry name" value="REC"/>
    <property type="match status" value="1"/>
</dbReference>
<evidence type="ECO:0000259" key="7">
    <source>
        <dbReference type="PROSITE" id="PS50043"/>
    </source>
</evidence>
<dbReference type="SUPFAM" id="SSF46894">
    <property type="entry name" value="C-terminal effector domain of the bipartite response regulators"/>
    <property type="match status" value="1"/>
</dbReference>
<keyword evidence="3" id="KW-0805">Transcription regulation</keyword>
<dbReference type="PROSITE" id="PS00622">
    <property type="entry name" value="HTH_LUXR_1"/>
    <property type="match status" value="1"/>
</dbReference>
<evidence type="ECO:0000256" key="1">
    <source>
        <dbReference type="ARBA" id="ARBA00022553"/>
    </source>
</evidence>
<dbReference type="RefSeq" id="WP_139687364.1">
    <property type="nucleotide sequence ID" value="NZ_WEHW01000015.1"/>
</dbReference>
<evidence type="ECO:0000256" key="2">
    <source>
        <dbReference type="ARBA" id="ARBA00023012"/>
    </source>
</evidence>
<dbReference type="AlphaFoldDB" id="A0AAI9SBX6"/>
<dbReference type="GO" id="GO:0006355">
    <property type="term" value="P:regulation of DNA-templated transcription"/>
    <property type="evidence" value="ECO:0007669"/>
    <property type="project" value="InterPro"/>
</dbReference>
<evidence type="ECO:0000259" key="8">
    <source>
        <dbReference type="PROSITE" id="PS50110"/>
    </source>
</evidence>
<dbReference type="Gene3D" id="3.40.50.2300">
    <property type="match status" value="1"/>
</dbReference>
<dbReference type="CDD" id="cd06170">
    <property type="entry name" value="LuxR_C_like"/>
    <property type="match status" value="1"/>
</dbReference>
<protein>
    <submittedName>
        <fullName evidence="9">Response regulator transcription factor</fullName>
    </submittedName>
</protein>
<dbReference type="Proteomes" id="UP000469462">
    <property type="component" value="Unassembled WGS sequence"/>
</dbReference>
<evidence type="ECO:0000256" key="3">
    <source>
        <dbReference type="ARBA" id="ARBA00023015"/>
    </source>
</evidence>
<dbReference type="Gene3D" id="1.10.10.10">
    <property type="entry name" value="Winged helix-like DNA-binding domain superfamily/Winged helix DNA-binding domain"/>
    <property type="match status" value="1"/>
</dbReference>
<evidence type="ECO:0000313" key="10">
    <source>
        <dbReference type="Proteomes" id="UP000469462"/>
    </source>
</evidence>
<evidence type="ECO:0000256" key="5">
    <source>
        <dbReference type="ARBA" id="ARBA00023163"/>
    </source>
</evidence>
<keyword evidence="10" id="KW-1185">Reference proteome</keyword>
<evidence type="ECO:0000256" key="6">
    <source>
        <dbReference type="PROSITE-ProRule" id="PRU00169"/>
    </source>
</evidence>
<dbReference type="GO" id="GO:0003677">
    <property type="term" value="F:DNA binding"/>
    <property type="evidence" value="ECO:0007669"/>
    <property type="project" value="UniProtKB-KW"/>
</dbReference>
<dbReference type="SUPFAM" id="SSF52172">
    <property type="entry name" value="CheY-like"/>
    <property type="match status" value="1"/>
</dbReference>
<dbReference type="SMART" id="SM00421">
    <property type="entry name" value="HTH_LUXR"/>
    <property type="match status" value="1"/>
</dbReference>
<sequence>MTCKANELPLIRVVDDEEAVRDALVFLFSQEGWQTTAYPDATSFLKNDAPSAPGCLVLDVKMPGMSGLELQQELKRRGFTAPIIFLSGHGDIDMAVHTMHFGAFDFIPKPIKPERLVNAVSRAIEADHKNRFGLPPKEEIESRISQLTTRERQILKLSLSGLSNGEVGERLGLSEKTIENHKSSVFKRLSVSSIKRVHALFAKLGIEL</sequence>
<name>A0AAI9SBX6_9BURK</name>
<dbReference type="InterPro" id="IPR011006">
    <property type="entry name" value="CheY-like_superfamily"/>
</dbReference>
<dbReference type="InterPro" id="IPR036388">
    <property type="entry name" value="WH-like_DNA-bd_sf"/>
</dbReference>
<gene>
    <name evidence="9" type="ORF">GBM96_05915</name>
</gene>
<organism evidence="9 10">
    <name type="scientific">Sutterella seckii</name>
    <dbReference type="NCBI Taxonomy" id="1944635"/>
    <lineage>
        <taxon>Bacteria</taxon>
        <taxon>Pseudomonadati</taxon>
        <taxon>Pseudomonadota</taxon>
        <taxon>Betaproteobacteria</taxon>
        <taxon>Burkholderiales</taxon>
        <taxon>Sutterellaceae</taxon>
        <taxon>Sutterella</taxon>
    </lineage>
</organism>
<dbReference type="PANTHER" id="PTHR44688:SF16">
    <property type="entry name" value="DNA-BINDING TRANSCRIPTIONAL ACTIVATOR DEVR_DOSR"/>
    <property type="match status" value="1"/>
</dbReference>
<dbReference type="PROSITE" id="PS50043">
    <property type="entry name" value="HTH_LUXR_2"/>
    <property type="match status" value="1"/>
</dbReference>